<gene>
    <name evidence="1" type="ORF">IDJ76_07795</name>
</gene>
<dbReference type="Proteomes" id="UP000619078">
    <property type="component" value="Unassembled WGS sequence"/>
</dbReference>
<dbReference type="PROSITE" id="PS51257">
    <property type="entry name" value="PROKAR_LIPOPROTEIN"/>
    <property type="match status" value="1"/>
</dbReference>
<proteinExistence type="predicted"/>
<dbReference type="EMBL" id="JACWMX010000003">
    <property type="protein sequence ID" value="MBD1392995.1"/>
    <property type="molecule type" value="Genomic_DNA"/>
</dbReference>
<keyword evidence="2" id="KW-1185">Reference proteome</keyword>
<name>A0A926S0I6_9SPHI</name>
<accession>A0A926S0I6</accession>
<evidence type="ECO:0000313" key="2">
    <source>
        <dbReference type="Proteomes" id="UP000619078"/>
    </source>
</evidence>
<comment type="caution">
    <text evidence="1">The sequence shown here is derived from an EMBL/GenBank/DDBJ whole genome shotgun (WGS) entry which is preliminary data.</text>
</comment>
<protein>
    <submittedName>
        <fullName evidence="1">Uncharacterized protein</fullName>
    </submittedName>
</protein>
<dbReference type="AlphaFoldDB" id="A0A926S0I6"/>
<organism evidence="1 2">
    <name type="scientific">Mucilaginibacter glaciei</name>
    <dbReference type="NCBI Taxonomy" id="2772109"/>
    <lineage>
        <taxon>Bacteria</taxon>
        <taxon>Pseudomonadati</taxon>
        <taxon>Bacteroidota</taxon>
        <taxon>Sphingobacteriia</taxon>
        <taxon>Sphingobacteriales</taxon>
        <taxon>Sphingobacteriaceae</taxon>
        <taxon>Mucilaginibacter</taxon>
    </lineage>
</organism>
<sequence length="168" mass="18579">MKNSGYLIAIVALSVILSCNQGKKDQTKMIDSLTSMSGARRPDQQCFVALFEKDSASLTLHNAPDGKVTGKMYIRYGEIEEMALENELNIGKINGEYKGDTLFANYMFTSGTMNKTIYSNPIALLLKKGTLILGAGVIVNYLGRSSFDKNKPLDFSKSRFHFKPVSCK</sequence>
<reference evidence="1" key="1">
    <citation type="submission" date="2020-09" db="EMBL/GenBank/DDBJ databases">
        <title>Novel species of Mucilaginibacter isolated from a glacier on the Tibetan Plateau.</title>
        <authorList>
            <person name="Liu Q."/>
            <person name="Xin Y.-H."/>
        </authorList>
    </citation>
    <scope>NUCLEOTIDE SEQUENCE</scope>
    <source>
        <strain evidence="1">ZB1P21</strain>
    </source>
</reference>
<dbReference type="RefSeq" id="WP_191162479.1">
    <property type="nucleotide sequence ID" value="NZ_JACWMX010000003.1"/>
</dbReference>
<evidence type="ECO:0000313" key="1">
    <source>
        <dbReference type="EMBL" id="MBD1392995.1"/>
    </source>
</evidence>